<feature type="region of interest" description="Disordered" evidence="6">
    <location>
        <begin position="497"/>
        <end position="535"/>
    </location>
</feature>
<feature type="region of interest" description="Disordered" evidence="6">
    <location>
        <begin position="210"/>
        <end position="231"/>
    </location>
</feature>
<evidence type="ECO:0000256" key="4">
    <source>
        <dbReference type="ARBA" id="ARBA00022833"/>
    </source>
</evidence>
<evidence type="ECO:0000256" key="1">
    <source>
        <dbReference type="ARBA" id="ARBA00022723"/>
    </source>
</evidence>
<feature type="domain" description="C2H2-type" evidence="7">
    <location>
        <begin position="738"/>
        <end position="765"/>
    </location>
</feature>
<dbReference type="SUPFAM" id="SSF57667">
    <property type="entry name" value="beta-beta-alpha zinc fingers"/>
    <property type="match status" value="7"/>
</dbReference>
<reference evidence="8 9" key="1">
    <citation type="journal article" date="2023" name="Sci. Data">
        <title>Genome assembly of the Korean intertidal mud-creeper Batillaria attramentaria.</title>
        <authorList>
            <person name="Patra A.K."/>
            <person name="Ho P.T."/>
            <person name="Jun S."/>
            <person name="Lee S.J."/>
            <person name="Kim Y."/>
            <person name="Won Y.J."/>
        </authorList>
    </citation>
    <scope>NUCLEOTIDE SEQUENCE [LARGE SCALE GENOMIC DNA]</scope>
    <source>
        <strain evidence="8">Wonlab-2016</strain>
    </source>
</reference>
<accession>A0ABD0JJ96</accession>
<dbReference type="Gene3D" id="3.30.160.60">
    <property type="entry name" value="Classic Zinc Finger"/>
    <property type="match status" value="9"/>
</dbReference>
<dbReference type="Proteomes" id="UP001519460">
    <property type="component" value="Unassembled WGS sequence"/>
</dbReference>
<feature type="compositionally biased region" description="Polar residues" evidence="6">
    <location>
        <begin position="1601"/>
        <end position="1619"/>
    </location>
</feature>
<feature type="region of interest" description="Disordered" evidence="6">
    <location>
        <begin position="623"/>
        <end position="645"/>
    </location>
</feature>
<feature type="compositionally biased region" description="Polar residues" evidence="6">
    <location>
        <begin position="788"/>
        <end position="804"/>
    </location>
</feature>
<gene>
    <name evidence="8" type="ORF">BaRGS_00034029</name>
</gene>
<feature type="region of interest" description="Disordered" evidence="6">
    <location>
        <begin position="135"/>
        <end position="172"/>
    </location>
</feature>
<feature type="region of interest" description="Disordered" evidence="6">
    <location>
        <begin position="2314"/>
        <end position="2367"/>
    </location>
</feature>
<evidence type="ECO:0000313" key="9">
    <source>
        <dbReference type="Proteomes" id="UP001519460"/>
    </source>
</evidence>
<feature type="compositionally biased region" description="Polar residues" evidence="6">
    <location>
        <begin position="569"/>
        <end position="589"/>
    </location>
</feature>
<feature type="compositionally biased region" description="Low complexity" evidence="6">
    <location>
        <begin position="1837"/>
        <end position="1850"/>
    </location>
</feature>
<dbReference type="PANTHER" id="PTHR24379">
    <property type="entry name" value="KRAB AND ZINC FINGER DOMAIN-CONTAINING"/>
    <property type="match status" value="1"/>
</dbReference>
<evidence type="ECO:0000256" key="3">
    <source>
        <dbReference type="ARBA" id="ARBA00022771"/>
    </source>
</evidence>
<feature type="region of interest" description="Disordered" evidence="6">
    <location>
        <begin position="405"/>
        <end position="471"/>
    </location>
</feature>
<feature type="domain" description="C2H2-type" evidence="7">
    <location>
        <begin position="2157"/>
        <end position="2184"/>
    </location>
</feature>
<evidence type="ECO:0000256" key="2">
    <source>
        <dbReference type="ARBA" id="ARBA00022737"/>
    </source>
</evidence>
<feature type="region of interest" description="Disordered" evidence="6">
    <location>
        <begin position="786"/>
        <end position="806"/>
    </location>
</feature>
<feature type="domain" description="C2H2-type" evidence="7">
    <location>
        <begin position="269"/>
        <end position="296"/>
    </location>
</feature>
<evidence type="ECO:0000256" key="6">
    <source>
        <dbReference type="SAM" id="MobiDB-lite"/>
    </source>
</evidence>
<comment type="caution">
    <text evidence="8">The sequence shown here is derived from an EMBL/GenBank/DDBJ whole genome shotgun (WGS) entry which is preliminary data.</text>
</comment>
<protein>
    <recommendedName>
        <fullName evidence="7">C2H2-type domain-containing protein</fullName>
    </recommendedName>
</protein>
<feature type="compositionally biased region" description="Polar residues" evidence="6">
    <location>
        <begin position="1952"/>
        <end position="1966"/>
    </location>
</feature>
<dbReference type="PANTHER" id="PTHR24379:SF127">
    <property type="entry name" value="BLOODY FINGERS-RELATED"/>
    <property type="match status" value="1"/>
</dbReference>
<keyword evidence="2" id="KW-0677">Repeat</keyword>
<keyword evidence="9" id="KW-1185">Reference proteome</keyword>
<evidence type="ECO:0000313" key="8">
    <source>
        <dbReference type="EMBL" id="KAK7474736.1"/>
    </source>
</evidence>
<dbReference type="InterPro" id="IPR013087">
    <property type="entry name" value="Znf_C2H2_type"/>
</dbReference>
<dbReference type="Pfam" id="PF00096">
    <property type="entry name" value="zf-C2H2"/>
    <property type="match status" value="2"/>
</dbReference>
<feature type="region of interest" description="Disordered" evidence="6">
    <location>
        <begin position="1785"/>
        <end position="1856"/>
    </location>
</feature>
<feature type="domain" description="C2H2-type" evidence="7">
    <location>
        <begin position="766"/>
        <end position="793"/>
    </location>
</feature>
<keyword evidence="3 5" id="KW-0863">Zinc-finger</keyword>
<feature type="domain" description="C2H2-type" evidence="7">
    <location>
        <begin position="2185"/>
        <end position="2212"/>
    </location>
</feature>
<keyword evidence="4" id="KW-0862">Zinc</keyword>
<evidence type="ECO:0000256" key="5">
    <source>
        <dbReference type="PROSITE-ProRule" id="PRU00042"/>
    </source>
</evidence>
<dbReference type="SMART" id="SM00355">
    <property type="entry name" value="ZnF_C2H2"/>
    <property type="match status" value="18"/>
</dbReference>
<feature type="compositionally biased region" description="Polar residues" evidence="6">
    <location>
        <begin position="2044"/>
        <end position="2077"/>
    </location>
</feature>
<feature type="domain" description="C2H2-type" evidence="7">
    <location>
        <begin position="815"/>
        <end position="842"/>
    </location>
</feature>
<feature type="domain" description="C2H2-type" evidence="7">
    <location>
        <begin position="2298"/>
        <end position="2325"/>
    </location>
</feature>
<feature type="region of interest" description="Disordered" evidence="6">
    <location>
        <begin position="2131"/>
        <end position="2154"/>
    </location>
</feature>
<organism evidence="8 9">
    <name type="scientific">Batillaria attramentaria</name>
    <dbReference type="NCBI Taxonomy" id="370345"/>
    <lineage>
        <taxon>Eukaryota</taxon>
        <taxon>Metazoa</taxon>
        <taxon>Spiralia</taxon>
        <taxon>Lophotrochozoa</taxon>
        <taxon>Mollusca</taxon>
        <taxon>Gastropoda</taxon>
        <taxon>Caenogastropoda</taxon>
        <taxon>Sorbeoconcha</taxon>
        <taxon>Cerithioidea</taxon>
        <taxon>Batillariidae</taxon>
        <taxon>Batillaria</taxon>
    </lineage>
</organism>
<name>A0ABD0JJ96_9CAEN</name>
<feature type="domain" description="C2H2-type" evidence="7">
    <location>
        <begin position="2244"/>
        <end position="2271"/>
    </location>
</feature>
<feature type="compositionally biased region" description="Polar residues" evidence="6">
    <location>
        <begin position="417"/>
        <end position="427"/>
    </location>
</feature>
<feature type="domain" description="C2H2-type" evidence="7">
    <location>
        <begin position="239"/>
        <end position="268"/>
    </location>
</feature>
<feature type="domain" description="C2H2-type" evidence="7">
    <location>
        <begin position="297"/>
        <end position="319"/>
    </location>
</feature>
<feature type="compositionally biased region" description="Basic residues" evidence="6">
    <location>
        <begin position="149"/>
        <end position="158"/>
    </location>
</feature>
<proteinExistence type="predicted"/>
<feature type="domain" description="C2H2-type" evidence="7">
    <location>
        <begin position="2375"/>
        <end position="2403"/>
    </location>
</feature>
<feature type="region of interest" description="Disordered" evidence="6">
    <location>
        <begin position="1946"/>
        <end position="2077"/>
    </location>
</feature>
<dbReference type="InterPro" id="IPR036236">
    <property type="entry name" value="Znf_C2H2_sf"/>
</dbReference>
<feature type="region of interest" description="Disordered" evidence="6">
    <location>
        <begin position="2259"/>
        <end position="2278"/>
    </location>
</feature>
<dbReference type="EMBL" id="JACVVK020000427">
    <property type="protein sequence ID" value="KAK7474736.1"/>
    <property type="molecule type" value="Genomic_DNA"/>
</dbReference>
<feature type="compositionally biased region" description="Polar residues" evidence="6">
    <location>
        <begin position="452"/>
        <end position="464"/>
    </location>
</feature>
<feature type="compositionally biased region" description="Basic and acidic residues" evidence="6">
    <location>
        <begin position="2259"/>
        <end position="2271"/>
    </location>
</feature>
<sequence length="2436" mass="260367">MHTVTVKRKREESSSTYARLDAATASIAKSPVSNVPNLKRNKAQVAQLSTSAAPTASIAKFAGGKGNEGGYEQARTRRTKPEESDSIYARLARRNKARAAKHQNAATAAANASCTATSSESTGTVSVSSNVKTVTVSTDPEESDSIHAKPAKKIKPRAALKEKAQKASSNVALSSAPTENSVSYRCVNCSNTFSSVKDFEAHFKSHTLIPQSDHGPAVPSHQTDSDTGAAAQGGEKTLLRCPEPGCPAAFETVNGLHVHRKIHRRDGPFRCFQCSASFTNMNNWSRHRLLHRAAMPHCCSQCPAAFTQKEDLVAHTRTHLRFCLQCPAMFTQEEDLVAHTKAHKNYCSQCPAVFTQEEDLAAHSRTHIQGPPAKLRSFTELSVTRKGPEESSIYARLARRNKERAAMKAKLQHPATIVTSTPISSEGSEIPSADSVTIIREPLEDEERADSAQGTKPQTAFSESESQRPAAGNTCLLTQSEGSEILCADSVTIKREPLEEEEKADSAEGTKPPTAFPESESQHPAAGSTCTVTRSEGVICDDSELMSMKTEPMEEEDTANVAEVCKAQTALTESESQSPSAVHTSTPSGTLGADTESEIMATEPVEEGDTANIAVGFKAKTESESHSEHPAAIVAGTPTPTPSVDSGMLSAHTESLTIQTESLETESTAVTTQNIGAKTVDVRCEAQILNPETLTVCNEVSPLAVDTNAVTGVMRTQPQESITTMSNFTSETHRDEPFKCLVCSASFPNKSALSRHKQIHKGAMSHSCSQCSSMFTLEEDLIAHSRTHLQTPPTKRRSSAQLSDGHSVDARPFTYKCMHCLKLFGTITALDSHWRTHGLAESLSVPACASGTQSRMLYKFPVLLRFPCPQCSAISNNLSSLLSHLRNAHPDRGHPLTEIVERTNPLFRPPAAPLTCPEPNCPATFRSTIGQKKHRIVHTRNERFKCPFCSASFSRGDRRNRHIQLHNKPTDYDCSQSSSIMTLREDVVEHTNAQTSVKVAEHDKCVVSSVSGGATDKLHVQESLWSRGSGLCAVPSLSLDVDTEFQFLTATDTSATAAVDTQILSQMIDVDTEECASYVVVSSTLTDNAQTVDVRTEECDLEASAASSQVAEVAHMVDVNTEECDADVDAVPSTLAVNSQTIDVRTEECISEASAASSRVADGTHMVDVNTEECDADVSAVPSGQAVNSQTVDVRTEECISEASAASSRVAEVAHMVDVKTEECDADVNAVPSTLAVNSQTVDVRTEESVSEASAASSRVADSTHMVDVKTEECDADVNTVPSTLAVNAQTVDVRTEECVSEASAASSRVAEVAHMVDVKTEECDADVDAVPSTLEVNSQTVDVRTEECVSEASAASSRVADGTHMVDVKREECDADVNAVPSTLAVNSQTVDVRTEECDSEASAASSRVADSTHMVDVKTEECDADVNTVLSTLAVNSQTIDVRTEECVSEASAASSRVAEVAHMVDVKTEKCDADVDAVPSTLAVNSQTVDVRTEECVSEASAASSRVADSTHMVDVKTEKCDADVNAVPSTLAVNSQTVDVRTEESVSEASAASSQVADSTQMVDVKTEECDADVDAVPSTLAVNSQTVDVRTEEWHSQASAAPSQEADSTQTGNAKTDECDSDISPMSVPATVAVATNIGDVQTEEYNSDVSAGVREKDTTTAIEASDISHEARTVTYNYEPKDSSSIYARLAKRNKLRAAKLQDSAAASAKACFVTSTASTENGNGNVGTVTAEKMAVDTQNLSQMTEVETEECDSDASVVPSTRAAKLSDSVAPVASVASVGNEGNDMPRVTVKKEPEVSSSASARLGPPTADITNAPNSKRNEVQAAHLSDSAAPKASTAKSSGGIENKCGNKQTVVVRTEPEESIYARLARRNKARAAKLQNAATSSANVCAGTSTGSTCTGNGSSDTATVTVKTVPKALDSVSAGLTRSRRNKARAALKANKQYTASTTVRNSTQTEDSGRGRGSAETVTVKTKPIDEGRPAGSSQGKICETDVPVGFNPQAERSTGSSGAVDKSDCADVSSEAMETEPQAWQVHGSNAGSSDTTDQDSGLAMTSPTEGQGANPSSAALSSLQNFQVNSGRPYTRTSNANLRIEYSKLPSTDSSRQCPAVFLNISELRSRRKLHSKKGDRRAVSSGHTHAHSVSKPLHKCRHCPATFETEPGLKIHIQVHGKDGPYKCSMCPASFLTKHGLSVHRPLHEEEQLHIFPECSAIFTCQKDLESHAAADTGSAETGLHKCSVCSASFPSTSELDVHSTGHEEKNVDSCSQHPAQIQERFRLKEHAKNHRDPHLCHQCSSTFASKSALRMHTTTHTDQRHQSQLKTQQKKQCERPRSSVRVGRPSGHQVHSNTKAGLKTRGARRSGKKLFQCPSCHKSFFSKSGLAVHHCRRHDSQKLQKCAKCFVKFSDESALQIHAMKCCKADTVWVPV</sequence>
<feature type="domain" description="C2H2-type" evidence="7">
    <location>
        <begin position="944"/>
        <end position="971"/>
    </location>
</feature>
<feature type="domain" description="C2H2-type" evidence="7">
    <location>
        <begin position="184"/>
        <end position="207"/>
    </location>
</feature>
<keyword evidence="1" id="KW-0479">Metal-binding</keyword>
<dbReference type="Pfam" id="PF13912">
    <property type="entry name" value="zf-C2H2_6"/>
    <property type="match status" value="3"/>
</dbReference>
<feature type="region of interest" description="Disordered" evidence="6">
    <location>
        <begin position="569"/>
        <end position="595"/>
    </location>
</feature>
<dbReference type="GO" id="GO:0008270">
    <property type="term" value="F:zinc ion binding"/>
    <property type="evidence" value="ECO:0007669"/>
    <property type="project" value="UniProtKB-KW"/>
</dbReference>
<evidence type="ECO:0000259" key="7">
    <source>
        <dbReference type="PROSITE" id="PS50157"/>
    </source>
</evidence>
<dbReference type="PROSITE" id="PS00028">
    <property type="entry name" value="ZINC_FINGER_C2H2_1"/>
    <property type="match status" value="15"/>
</dbReference>
<feature type="domain" description="C2H2-type" evidence="7">
    <location>
        <begin position="345"/>
        <end position="372"/>
    </location>
</feature>
<dbReference type="PROSITE" id="PS50157">
    <property type="entry name" value="ZINC_FINGER_C2H2_2"/>
    <property type="match status" value="14"/>
</dbReference>
<feature type="region of interest" description="Disordered" evidence="6">
    <location>
        <begin position="1592"/>
        <end position="1630"/>
    </location>
</feature>
<feature type="region of interest" description="Disordered" evidence="6">
    <location>
        <begin position="64"/>
        <end position="84"/>
    </location>
</feature>